<name>A0A9Q0NHL8_9DIPT</name>
<evidence type="ECO:0000256" key="1">
    <source>
        <dbReference type="SAM" id="Coils"/>
    </source>
</evidence>
<proteinExistence type="predicted"/>
<feature type="coiled-coil region" evidence="1">
    <location>
        <begin position="254"/>
        <end position="295"/>
    </location>
</feature>
<sequence>MNFAIHLADLFEGYLILLQSSKPVIHIIYSAIGDLLFSIMSSFVKLTCLTTDTRKVRKDAQALGAVNVEETQNLLSIHKIDYGKAALREIGSLESKTNLDAVKTEIKLCYQDVTLYLQKNLPYKLSILKDLQCFHKTNRLKEVSVLAVRRVATKVAEVLHGTNLTDLNKDRYADEIVRQFNMYQTEDINLDEELDSYSFWRMIGGMKDQQNHLKFDDLSKLARTCLTLCHGNAAPERGFSFNVEKQQREFSERQKQKEIENAAAQKQIKEKISEVQSLENQIEEETLKLAVADNLIEEGTGSLSSLLLTNGALNKSSVMKAQ</sequence>
<gene>
    <name evidence="2" type="ORF">Bhyg_05137</name>
</gene>
<protein>
    <submittedName>
        <fullName evidence="2">Uncharacterized protein</fullName>
    </submittedName>
</protein>
<dbReference type="EMBL" id="WJQU01000001">
    <property type="protein sequence ID" value="KAJ6649896.1"/>
    <property type="molecule type" value="Genomic_DNA"/>
</dbReference>
<evidence type="ECO:0000313" key="2">
    <source>
        <dbReference type="EMBL" id="KAJ6649896.1"/>
    </source>
</evidence>
<evidence type="ECO:0000313" key="3">
    <source>
        <dbReference type="Proteomes" id="UP001151699"/>
    </source>
</evidence>
<dbReference type="OrthoDB" id="7693109at2759"/>
<comment type="caution">
    <text evidence="2">The sequence shown here is derived from an EMBL/GenBank/DDBJ whole genome shotgun (WGS) entry which is preliminary data.</text>
</comment>
<dbReference type="Proteomes" id="UP001151699">
    <property type="component" value="Chromosome A"/>
</dbReference>
<organism evidence="2 3">
    <name type="scientific">Pseudolycoriella hygida</name>
    <dbReference type="NCBI Taxonomy" id="35572"/>
    <lineage>
        <taxon>Eukaryota</taxon>
        <taxon>Metazoa</taxon>
        <taxon>Ecdysozoa</taxon>
        <taxon>Arthropoda</taxon>
        <taxon>Hexapoda</taxon>
        <taxon>Insecta</taxon>
        <taxon>Pterygota</taxon>
        <taxon>Neoptera</taxon>
        <taxon>Endopterygota</taxon>
        <taxon>Diptera</taxon>
        <taxon>Nematocera</taxon>
        <taxon>Sciaroidea</taxon>
        <taxon>Sciaridae</taxon>
        <taxon>Pseudolycoriella</taxon>
    </lineage>
</organism>
<reference evidence="2" key="1">
    <citation type="submission" date="2022-07" db="EMBL/GenBank/DDBJ databases">
        <authorList>
            <person name="Trinca V."/>
            <person name="Uliana J.V.C."/>
            <person name="Torres T.T."/>
            <person name="Ward R.J."/>
            <person name="Monesi N."/>
        </authorList>
    </citation>
    <scope>NUCLEOTIDE SEQUENCE</scope>
    <source>
        <strain evidence="2">HSMRA1968</strain>
        <tissue evidence="2">Whole embryos</tissue>
    </source>
</reference>
<dbReference type="AlphaFoldDB" id="A0A9Q0NHL8"/>
<feature type="non-terminal residue" evidence="2">
    <location>
        <position position="1"/>
    </location>
</feature>
<keyword evidence="1" id="KW-0175">Coiled coil</keyword>
<accession>A0A9Q0NHL8</accession>
<keyword evidence="3" id="KW-1185">Reference proteome</keyword>